<dbReference type="SUPFAM" id="SSF52096">
    <property type="entry name" value="ClpP/crotonase"/>
    <property type="match status" value="1"/>
</dbReference>
<dbReference type="Gene3D" id="3.90.226.10">
    <property type="entry name" value="2-enoyl-CoA Hydratase, Chain A, domain 1"/>
    <property type="match status" value="1"/>
</dbReference>
<dbReference type="RefSeq" id="WP_244916589.1">
    <property type="nucleotide sequence ID" value="NZ_JADIJL010000001.1"/>
</dbReference>
<dbReference type="GO" id="GO:0003824">
    <property type="term" value="F:catalytic activity"/>
    <property type="evidence" value="ECO:0007669"/>
    <property type="project" value="UniProtKB-ARBA"/>
</dbReference>
<dbReference type="EMBL" id="QJJQ01000018">
    <property type="protein sequence ID" value="PXW82461.1"/>
    <property type="molecule type" value="Genomic_DNA"/>
</dbReference>
<sequence>MEKVKLIRENGVSTIKFNRPDSYNALDLETLEKLLGILNEIEGNNDRIVLLTGEGKAFCAGGDVSMMAVFKDMELFDRLMDTLEQITLKLYLLPKIVIAAVNGSAAGLGMSIALNSDYIVAQKDAKFGMLFAGIGLIPDGGGHFFLKERLGTHQAKQFIWSLDQVHGEEAKKMGFVDILTKGAAEEGALQLAAKLQVSPLQAIIKTKMILHHQQKEVLQYFLREEKREQIEAALTKDHREGVRAFLEKRKPYFQGK</sequence>
<dbReference type="InterPro" id="IPR014748">
    <property type="entry name" value="Enoyl-CoA_hydra_C"/>
</dbReference>
<evidence type="ECO:0000313" key="2">
    <source>
        <dbReference type="EMBL" id="PXW82461.1"/>
    </source>
</evidence>
<dbReference type="CDD" id="cd06558">
    <property type="entry name" value="crotonase-like"/>
    <property type="match status" value="1"/>
</dbReference>
<dbReference type="InterPro" id="IPR029045">
    <property type="entry name" value="ClpP/crotonase-like_dom_sf"/>
</dbReference>
<dbReference type="AlphaFoldDB" id="A0A2V3VNM6"/>
<dbReference type="PANTHER" id="PTHR43459">
    <property type="entry name" value="ENOYL-COA HYDRATASE"/>
    <property type="match status" value="1"/>
</dbReference>
<dbReference type="PANTHER" id="PTHR43459:SF1">
    <property type="entry name" value="EG:BACN32G11.4 PROTEIN"/>
    <property type="match status" value="1"/>
</dbReference>
<comment type="similarity">
    <text evidence="1">Belongs to the enoyl-CoA hydratase/isomerase family.</text>
</comment>
<organism evidence="2 3">
    <name type="scientific">Pseudogracilibacillus auburnensis</name>
    <dbReference type="NCBI Taxonomy" id="1494959"/>
    <lineage>
        <taxon>Bacteria</taxon>
        <taxon>Bacillati</taxon>
        <taxon>Bacillota</taxon>
        <taxon>Bacilli</taxon>
        <taxon>Bacillales</taxon>
        <taxon>Bacillaceae</taxon>
        <taxon>Pseudogracilibacillus</taxon>
    </lineage>
</organism>
<proteinExistence type="inferred from homology"/>
<name>A0A2V3VNM6_9BACI</name>
<evidence type="ECO:0000256" key="1">
    <source>
        <dbReference type="ARBA" id="ARBA00005254"/>
    </source>
</evidence>
<protein>
    <submittedName>
        <fullName evidence="2">Enoyl-CoA hydratase</fullName>
    </submittedName>
</protein>
<gene>
    <name evidence="2" type="ORF">DFR56_11836</name>
</gene>
<evidence type="ECO:0000313" key="3">
    <source>
        <dbReference type="Proteomes" id="UP000247978"/>
    </source>
</evidence>
<keyword evidence="3" id="KW-1185">Reference proteome</keyword>
<reference evidence="2 3" key="1">
    <citation type="submission" date="2018-05" db="EMBL/GenBank/DDBJ databases">
        <title>Genomic Encyclopedia of Type Strains, Phase IV (KMG-IV): sequencing the most valuable type-strain genomes for metagenomic binning, comparative biology and taxonomic classification.</title>
        <authorList>
            <person name="Goeker M."/>
        </authorList>
    </citation>
    <scope>NUCLEOTIDE SEQUENCE [LARGE SCALE GENOMIC DNA]</scope>
    <source>
        <strain evidence="2 3">DSM 28556</strain>
    </source>
</reference>
<comment type="caution">
    <text evidence="2">The sequence shown here is derived from an EMBL/GenBank/DDBJ whole genome shotgun (WGS) entry which is preliminary data.</text>
</comment>
<dbReference type="Proteomes" id="UP000247978">
    <property type="component" value="Unassembled WGS sequence"/>
</dbReference>
<dbReference type="InterPro" id="IPR001753">
    <property type="entry name" value="Enoyl-CoA_hydra/iso"/>
</dbReference>
<dbReference type="Gene3D" id="1.10.12.10">
    <property type="entry name" value="Lyase 2-enoyl-coa Hydratase, Chain A, domain 2"/>
    <property type="match status" value="1"/>
</dbReference>
<accession>A0A2V3VNM6</accession>
<dbReference type="Pfam" id="PF00378">
    <property type="entry name" value="ECH_1"/>
    <property type="match status" value="1"/>
</dbReference>